<reference evidence="1 2" key="1">
    <citation type="journal article" date="2014" name="PLoS ONE">
        <title>Global Analysis of Gene Expression Profiles in Physic Nut (Jatropha curcas L.) Seedlings Exposed to Salt Stress.</title>
        <authorList>
            <person name="Zhang L."/>
            <person name="Zhang C."/>
            <person name="Wu P."/>
            <person name="Chen Y."/>
            <person name="Li M."/>
            <person name="Jiang H."/>
            <person name="Wu G."/>
        </authorList>
    </citation>
    <scope>NUCLEOTIDE SEQUENCE [LARGE SCALE GENOMIC DNA]</scope>
    <source>
        <strain evidence="2">cv. GZQX0401</strain>
        <tissue evidence="1">Young leaves</tissue>
    </source>
</reference>
<evidence type="ECO:0000313" key="1">
    <source>
        <dbReference type="EMBL" id="KDP24582.1"/>
    </source>
</evidence>
<evidence type="ECO:0000313" key="2">
    <source>
        <dbReference type="Proteomes" id="UP000027138"/>
    </source>
</evidence>
<organism evidence="1 2">
    <name type="scientific">Jatropha curcas</name>
    <name type="common">Barbados nut</name>
    <dbReference type="NCBI Taxonomy" id="180498"/>
    <lineage>
        <taxon>Eukaryota</taxon>
        <taxon>Viridiplantae</taxon>
        <taxon>Streptophyta</taxon>
        <taxon>Embryophyta</taxon>
        <taxon>Tracheophyta</taxon>
        <taxon>Spermatophyta</taxon>
        <taxon>Magnoliopsida</taxon>
        <taxon>eudicotyledons</taxon>
        <taxon>Gunneridae</taxon>
        <taxon>Pentapetalae</taxon>
        <taxon>rosids</taxon>
        <taxon>fabids</taxon>
        <taxon>Malpighiales</taxon>
        <taxon>Euphorbiaceae</taxon>
        <taxon>Crotonoideae</taxon>
        <taxon>Jatropheae</taxon>
        <taxon>Jatropha</taxon>
    </lineage>
</organism>
<dbReference type="EMBL" id="KK915106">
    <property type="protein sequence ID" value="KDP24582.1"/>
    <property type="molecule type" value="Genomic_DNA"/>
</dbReference>
<accession>A0A067JL06</accession>
<proteinExistence type="predicted"/>
<name>A0A067JL06_JATCU</name>
<dbReference type="AlphaFoldDB" id="A0A067JL06"/>
<protein>
    <submittedName>
        <fullName evidence="1">Uncharacterized protein</fullName>
    </submittedName>
</protein>
<keyword evidence="2" id="KW-1185">Reference proteome</keyword>
<gene>
    <name evidence="1" type="ORF">JCGZ_26551</name>
</gene>
<sequence>MAFGPAGLLAIRESWLFEPQNKWESCGRENWLFEPQNLALTTASLPPSLFIFQSPKTNPDRSNLLHATLVSPVTVPFQF</sequence>
<dbReference type="Proteomes" id="UP000027138">
    <property type="component" value="Unassembled WGS sequence"/>
</dbReference>